<sequence length="168" mass="19387">MIHLLVVIHLCSSMYYPQGNHSPSLMSLSTNPMHSKRREKLKEVKSETVKHIAFIDSFSLGLRPCIRDVKDVLDDGNCGFRVMASWMDMGDDNWIQVRRDFIDELQQHYDSYAQLFGYHDRAQEVMNSLSYFVANPGIDCWMTMPDTGSPMPPIASNWLKYRYPCAEG</sequence>
<proteinExistence type="predicted"/>
<gene>
    <name evidence="1" type="ORF">Dsin_024265</name>
</gene>
<comment type="caution">
    <text evidence="1">The sequence shown here is derived from an EMBL/GenBank/DDBJ whole genome shotgun (WGS) entry which is preliminary data.</text>
</comment>
<organism evidence="1 2">
    <name type="scientific">Dipteronia sinensis</name>
    <dbReference type="NCBI Taxonomy" id="43782"/>
    <lineage>
        <taxon>Eukaryota</taxon>
        <taxon>Viridiplantae</taxon>
        <taxon>Streptophyta</taxon>
        <taxon>Embryophyta</taxon>
        <taxon>Tracheophyta</taxon>
        <taxon>Spermatophyta</taxon>
        <taxon>Magnoliopsida</taxon>
        <taxon>eudicotyledons</taxon>
        <taxon>Gunneridae</taxon>
        <taxon>Pentapetalae</taxon>
        <taxon>rosids</taxon>
        <taxon>malvids</taxon>
        <taxon>Sapindales</taxon>
        <taxon>Sapindaceae</taxon>
        <taxon>Hippocastanoideae</taxon>
        <taxon>Acereae</taxon>
        <taxon>Dipteronia</taxon>
    </lineage>
</organism>
<evidence type="ECO:0000313" key="1">
    <source>
        <dbReference type="EMBL" id="KAK3192955.1"/>
    </source>
</evidence>
<reference evidence="1" key="1">
    <citation type="journal article" date="2023" name="Plant J.">
        <title>Genome sequences and population genomics provide insights into the demographic history, inbreeding, and mutation load of two 'living fossil' tree species of Dipteronia.</title>
        <authorList>
            <person name="Feng Y."/>
            <person name="Comes H.P."/>
            <person name="Chen J."/>
            <person name="Zhu S."/>
            <person name="Lu R."/>
            <person name="Zhang X."/>
            <person name="Li P."/>
            <person name="Qiu J."/>
            <person name="Olsen K.M."/>
            <person name="Qiu Y."/>
        </authorList>
    </citation>
    <scope>NUCLEOTIDE SEQUENCE</scope>
    <source>
        <strain evidence="1">NBL</strain>
    </source>
</reference>
<keyword evidence="2" id="KW-1185">Reference proteome</keyword>
<evidence type="ECO:0008006" key="3">
    <source>
        <dbReference type="Google" id="ProtNLM"/>
    </source>
</evidence>
<dbReference type="AlphaFoldDB" id="A0AAD9ZTP3"/>
<name>A0AAD9ZTP3_9ROSI</name>
<protein>
    <recommendedName>
        <fullName evidence="3">OTU domain-containing protein</fullName>
    </recommendedName>
</protein>
<dbReference type="EMBL" id="JANJYJ010000008">
    <property type="protein sequence ID" value="KAK3192955.1"/>
    <property type="molecule type" value="Genomic_DNA"/>
</dbReference>
<evidence type="ECO:0000313" key="2">
    <source>
        <dbReference type="Proteomes" id="UP001281410"/>
    </source>
</evidence>
<accession>A0AAD9ZTP3</accession>
<dbReference type="Proteomes" id="UP001281410">
    <property type="component" value="Unassembled WGS sequence"/>
</dbReference>
<dbReference type="CDD" id="cd22744">
    <property type="entry name" value="OTU"/>
    <property type="match status" value="1"/>
</dbReference>